<evidence type="ECO:0000259" key="4">
    <source>
        <dbReference type="PROSITE" id="PS50113"/>
    </source>
</evidence>
<dbReference type="Gene3D" id="3.30.450.20">
    <property type="entry name" value="PAS domain"/>
    <property type="match status" value="1"/>
</dbReference>
<sequence>MFSSVLFRKILISFIVIFLGYSSVFLFFFLPVINSELHNSILLFFIIGCLVSIIIIILILNHILTPINHLKTIAEEFIIKGDISLCSYIAGKGEIGILGAVLHKMVKDCGIIKQKLADCQNKRNQLIRDNELARERAYDCSLTVKRLEQKIENSRAEEISLRKSEDRYRAMLENIEEFFYEVDLLGNLIFFNDAFYKMMGYSKDELVGMNFREFTDEETEAKAFETFRKAYETGKPRRGFEWRLIRKDKTICYVEISVSLIKDDTNETIGFRGIARDISDLLFLVYHDSLTGLYNRKAFFQKLKETLAFAKRDEIEKNIFYMDLDRFKQVNDNFGHDIGDEVLKEVAIRLKASLRETDHICRLGGDEFTVILNNVQPSCPETAARRIIENLSRPYKIKDHVIDFITPSIGISAYPKDAVDIEELIKCADVAMYEAKKNRGTFMFYNKSMVHIVVPEKNSIDQD</sequence>
<feature type="domain" description="PAS" evidence="3">
    <location>
        <begin position="164"/>
        <end position="234"/>
    </location>
</feature>
<name>A0A975GIW2_9BACT</name>
<dbReference type="InterPro" id="IPR000014">
    <property type="entry name" value="PAS"/>
</dbReference>
<dbReference type="PANTHER" id="PTHR46663:SF3">
    <property type="entry name" value="SLL0267 PROTEIN"/>
    <property type="match status" value="1"/>
</dbReference>
<gene>
    <name evidence="6" type="ORF">dnl_47070</name>
</gene>
<dbReference type="InterPro" id="IPR052163">
    <property type="entry name" value="DGC-Regulatory_Protein"/>
</dbReference>
<accession>A0A975GIW2</accession>
<dbReference type="GO" id="GO:0003824">
    <property type="term" value="F:catalytic activity"/>
    <property type="evidence" value="ECO:0007669"/>
    <property type="project" value="UniProtKB-ARBA"/>
</dbReference>
<evidence type="ECO:0000256" key="1">
    <source>
        <dbReference type="SAM" id="Coils"/>
    </source>
</evidence>
<keyword evidence="2" id="KW-0472">Membrane</keyword>
<dbReference type="KEGG" id="dli:dnl_47070"/>
<dbReference type="PROSITE" id="PS50113">
    <property type="entry name" value="PAC"/>
    <property type="match status" value="1"/>
</dbReference>
<proteinExistence type="predicted"/>
<dbReference type="NCBIfam" id="TIGR00254">
    <property type="entry name" value="GGDEF"/>
    <property type="match status" value="1"/>
</dbReference>
<keyword evidence="7" id="KW-1185">Reference proteome</keyword>
<dbReference type="AlphaFoldDB" id="A0A975GIW2"/>
<dbReference type="Gene3D" id="6.10.340.10">
    <property type="match status" value="1"/>
</dbReference>
<evidence type="ECO:0000259" key="3">
    <source>
        <dbReference type="PROSITE" id="PS50112"/>
    </source>
</evidence>
<evidence type="ECO:0000259" key="5">
    <source>
        <dbReference type="PROSITE" id="PS50887"/>
    </source>
</evidence>
<dbReference type="PROSITE" id="PS50887">
    <property type="entry name" value="GGDEF"/>
    <property type="match status" value="1"/>
</dbReference>
<dbReference type="CDD" id="cd01949">
    <property type="entry name" value="GGDEF"/>
    <property type="match status" value="1"/>
</dbReference>
<dbReference type="EMBL" id="CP061799">
    <property type="protein sequence ID" value="QTA82333.1"/>
    <property type="molecule type" value="Genomic_DNA"/>
</dbReference>
<dbReference type="PANTHER" id="PTHR46663">
    <property type="entry name" value="DIGUANYLATE CYCLASE DGCT-RELATED"/>
    <property type="match status" value="1"/>
</dbReference>
<dbReference type="Pfam" id="PF13426">
    <property type="entry name" value="PAS_9"/>
    <property type="match status" value="1"/>
</dbReference>
<feature type="coiled-coil region" evidence="1">
    <location>
        <begin position="116"/>
        <end position="164"/>
    </location>
</feature>
<dbReference type="RefSeq" id="WP_207688276.1">
    <property type="nucleotide sequence ID" value="NZ_CP061799.1"/>
</dbReference>
<dbReference type="SMART" id="SM00267">
    <property type="entry name" value="GGDEF"/>
    <property type="match status" value="1"/>
</dbReference>
<dbReference type="PROSITE" id="PS50112">
    <property type="entry name" value="PAS"/>
    <property type="match status" value="1"/>
</dbReference>
<dbReference type="InterPro" id="IPR000160">
    <property type="entry name" value="GGDEF_dom"/>
</dbReference>
<dbReference type="InterPro" id="IPR035965">
    <property type="entry name" value="PAS-like_dom_sf"/>
</dbReference>
<dbReference type="Pfam" id="PF00990">
    <property type="entry name" value="GGDEF"/>
    <property type="match status" value="1"/>
</dbReference>
<feature type="domain" description="PAC" evidence="4">
    <location>
        <begin position="238"/>
        <end position="290"/>
    </location>
</feature>
<reference evidence="6" key="1">
    <citation type="journal article" date="2021" name="Microb. Physiol.">
        <title>Proteogenomic Insights into the Physiology of Marine, Sulfate-Reducing, Filamentous Desulfonema limicola and Desulfonema magnum.</title>
        <authorList>
            <person name="Schnaars V."/>
            <person name="Wohlbrand L."/>
            <person name="Scheve S."/>
            <person name="Hinrichs C."/>
            <person name="Reinhardt R."/>
            <person name="Rabus R."/>
        </authorList>
    </citation>
    <scope>NUCLEOTIDE SEQUENCE</scope>
    <source>
        <strain evidence="6">5ac10</strain>
    </source>
</reference>
<dbReference type="InterPro" id="IPR029787">
    <property type="entry name" value="Nucleotide_cyclase"/>
</dbReference>
<dbReference type="SMART" id="SM00091">
    <property type="entry name" value="PAS"/>
    <property type="match status" value="1"/>
</dbReference>
<feature type="transmembrane region" description="Helical" evidence="2">
    <location>
        <begin position="42"/>
        <end position="64"/>
    </location>
</feature>
<feature type="domain" description="GGDEF" evidence="5">
    <location>
        <begin position="315"/>
        <end position="447"/>
    </location>
</feature>
<evidence type="ECO:0000256" key="2">
    <source>
        <dbReference type="SAM" id="Phobius"/>
    </source>
</evidence>
<dbReference type="SUPFAM" id="SSF55073">
    <property type="entry name" value="Nucleotide cyclase"/>
    <property type="match status" value="1"/>
</dbReference>
<dbReference type="InterPro" id="IPR000700">
    <property type="entry name" value="PAS-assoc_C"/>
</dbReference>
<dbReference type="Gene3D" id="3.30.70.270">
    <property type="match status" value="1"/>
</dbReference>
<evidence type="ECO:0000313" key="6">
    <source>
        <dbReference type="EMBL" id="QTA82333.1"/>
    </source>
</evidence>
<dbReference type="InterPro" id="IPR043128">
    <property type="entry name" value="Rev_trsase/Diguanyl_cyclase"/>
</dbReference>
<keyword evidence="1" id="KW-0175">Coiled coil</keyword>
<dbReference type="NCBIfam" id="TIGR00229">
    <property type="entry name" value="sensory_box"/>
    <property type="match status" value="1"/>
</dbReference>
<dbReference type="SMART" id="SM00086">
    <property type="entry name" value="PAC"/>
    <property type="match status" value="1"/>
</dbReference>
<organism evidence="6 7">
    <name type="scientific">Desulfonema limicola</name>
    <dbReference type="NCBI Taxonomy" id="45656"/>
    <lineage>
        <taxon>Bacteria</taxon>
        <taxon>Pseudomonadati</taxon>
        <taxon>Thermodesulfobacteriota</taxon>
        <taxon>Desulfobacteria</taxon>
        <taxon>Desulfobacterales</taxon>
        <taxon>Desulfococcaceae</taxon>
        <taxon>Desulfonema</taxon>
    </lineage>
</organism>
<dbReference type="SUPFAM" id="SSF55785">
    <property type="entry name" value="PYP-like sensor domain (PAS domain)"/>
    <property type="match status" value="1"/>
</dbReference>
<evidence type="ECO:0000313" key="7">
    <source>
        <dbReference type="Proteomes" id="UP000663720"/>
    </source>
</evidence>
<keyword evidence="2" id="KW-0812">Transmembrane</keyword>
<keyword evidence="2" id="KW-1133">Transmembrane helix</keyword>
<dbReference type="FunFam" id="3.30.70.270:FF:000001">
    <property type="entry name" value="Diguanylate cyclase domain protein"/>
    <property type="match status" value="1"/>
</dbReference>
<dbReference type="Proteomes" id="UP000663720">
    <property type="component" value="Chromosome"/>
</dbReference>
<feature type="transmembrane region" description="Helical" evidence="2">
    <location>
        <begin position="6"/>
        <end position="30"/>
    </location>
</feature>
<dbReference type="CDD" id="cd00130">
    <property type="entry name" value="PAS"/>
    <property type="match status" value="1"/>
</dbReference>
<dbReference type="InterPro" id="IPR001610">
    <property type="entry name" value="PAC"/>
</dbReference>
<protein>
    <submittedName>
        <fullName evidence="6">GGDEF and PAS domains-containing protein</fullName>
    </submittedName>
</protein>